<evidence type="ECO:0000313" key="7">
    <source>
        <dbReference type="Proteomes" id="UP001190926"/>
    </source>
</evidence>
<dbReference type="EMBL" id="SDAM02000033">
    <property type="protein sequence ID" value="KAH6835668.1"/>
    <property type="molecule type" value="Genomic_DNA"/>
</dbReference>
<dbReference type="PANTHER" id="PTHR13408:SF0">
    <property type="entry name" value="DNA-DIRECTED RNA POLYMERASE III SUBUNIT RPC4"/>
    <property type="match status" value="1"/>
</dbReference>
<sequence>MDPDPPSPSPRKLRFAPKGPPRRTPRFTTPEIEEDGGEDNELKQSLARRVSEHLARRGRRVEKKSSVRVAFQNGAASTSIRSFGKQREMTDDGSKRTHDGSIVAYSEASAAGEMQNLVTSISAAESQVVDDNSVDLTDAAIVKKKKEYREPWDYHHSYYPITLPIRRPYSGDPEVLDKAEFEEALKYDENSLSSASNLGLLEQDDTPRMLVFMFPSNLPLGGQSTNAHRRGTNGNSNGIKGKEIVGSSSGYPLKKDDSLEELPEGYMGKMLVYKSGAVKLKLGDIMYDVSPGADCCFPQKVMAINATDKHCCDLGEGNKRAFVTPDIDSLLLNEDPSS</sequence>
<dbReference type="AlphaFoldDB" id="A0AAD4JMD2"/>
<dbReference type="PANTHER" id="PTHR13408">
    <property type="entry name" value="DNA-DIRECTED RNA POLYMERASE III"/>
    <property type="match status" value="1"/>
</dbReference>
<feature type="compositionally biased region" description="Basic residues" evidence="5">
    <location>
        <begin position="11"/>
        <end position="25"/>
    </location>
</feature>
<feature type="compositionally biased region" description="Polar residues" evidence="5">
    <location>
        <begin position="223"/>
        <end position="238"/>
    </location>
</feature>
<keyword evidence="7" id="KW-1185">Reference proteome</keyword>
<proteinExistence type="predicted"/>
<gene>
    <name evidence="6" type="ORF">C2S53_016856</name>
</gene>
<evidence type="ECO:0000256" key="3">
    <source>
        <dbReference type="ARBA" id="ARBA00023163"/>
    </source>
</evidence>
<protein>
    <recommendedName>
        <fullName evidence="8">DNA-directed RNA polymerase III subunit RPC4</fullName>
    </recommendedName>
</protein>
<dbReference type="Pfam" id="PF05132">
    <property type="entry name" value="RNA_pol_Rpc4"/>
    <property type="match status" value="1"/>
</dbReference>
<evidence type="ECO:0000256" key="1">
    <source>
        <dbReference type="ARBA" id="ARBA00004123"/>
    </source>
</evidence>
<keyword evidence="3" id="KW-0804">Transcription</keyword>
<dbReference type="InterPro" id="IPR007811">
    <property type="entry name" value="RPC4"/>
</dbReference>
<comment type="caution">
    <text evidence="6">The sequence shown here is derived from an EMBL/GenBank/DDBJ whole genome shotgun (WGS) entry which is preliminary data.</text>
</comment>
<feature type="compositionally biased region" description="Basic and acidic residues" evidence="5">
    <location>
        <begin position="85"/>
        <end position="99"/>
    </location>
</feature>
<feature type="region of interest" description="Disordered" evidence="5">
    <location>
        <begin position="1"/>
        <end position="44"/>
    </location>
</feature>
<dbReference type="GO" id="GO:0003677">
    <property type="term" value="F:DNA binding"/>
    <property type="evidence" value="ECO:0007669"/>
    <property type="project" value="InterPro"/>
</dbReference>
<keyword evidence="4" id="KW-0539">Nucleus</keyword>
<accession>A0AAD4JMD2</accession>
<dbReference type="GO" id="GO:0042797">
    <property type="term" value="P:tRNA transcription by RNA polymerase III"/>
    <property type="evidence" value="ECO:0007669"/>
    <property type="project" value="TreeGrafter"/>
</dbReference>
<reference evidence="6 7" key="1">
    <citation type="journal article" date="2021" name="Nat. Commun.">
        <title>Incipient diploidization of the medicinal plant Perilla within 10,000 years.</title>
        <authorList>
            <person name="Zhang Y."/>
            <person name="Shen Q."/>
            <person name="Leng L."/>
            <person name="Zhang D."/>
            <person name="Chen S."/>
            <person name="Shi Y."/>
            <person name="Ning Z."/>
            <person name="Chen S."/>
        </authorList>
    </citation>
    <scope>NUCLEOTIDE SEQUENCE [LARGE SCALE GENOMIC DNA]</scope>
    <source>
        <strain evidence="7">cv. PC099</strain>
    </source>
</reference>
<feature type="region of interest" description="Disordered" evidence="5">
    <location>
        <begin position="223"/>
        <end position="249"/>
    </location>
</feature>
<dbReference type="Proteomes" id="UP001190926">
    <property type="component" value="Unassembled WGS sequence"/>
</dbReference>
<evidence type="ECO:0000313" key="6">
    <source>
        <dbReference type="EMBL" id="KAH6835668.1"/>
    </source>
</evidence>
<comment type="subcellular location">
    <subcellularLocation>
        <location evidence="1">Nucleus</location>
    </subcellularLocation>
</comment>
<evidence type="ECO:0000256" key="5">
    <source>
        <dbReference type="SAM" id="MobiDB-lite"/>
    </source>
</evidence>
<keyword evidence="2" id="KW-0240">DNA-directed RNA polymerase</keyword>
<organism evidence="6 7">
    <name type="scientific">Perilla frutescens var. hirtella</name>
    <name type="common">Perilla citriodora</name>
    <name type="synonym">Perilla setoyensis</name>
    <dbReference type="NCBI Taxonomy" id="608512"/>
    <lineage>
        <taxon>Eukaryota</taxon>
        <taxon>Viridiplantae</taxon>
        <taxon>Streptophyta</taxon>
        <taxon>Embryophyta</taxon>
        <taxon>Tracheophyta</taxon>
        <taxon>Spermatophyta</taxon>
        <taxon>Magnoliopsida</taxon>
        <taxon>eudicotyledons</taxon>
        <taxon>Gunneridae</taxon>
        <taxon>Pentapetalae</taxon>
        <taxon>asterids</taxon>
        <taxon>lamiids</taxon>
        <taxon>Lamiales</taxon>
        <taxon>Lamiaceae</taxon>
        <taxon>Nepetoideae</taxon>
        <taxon>Elsholtzieae</taxon>
        <taxon>Perilla</taxon>
    </lineage>
</organism>
<evidence type="ECO:0000256" key="4">
    <source>
        <dbReference type="ARBA" id="ARBA00023242"/>
    </source>
</evidence>
<name>A0AAD4JMD2_PERFH</name>
<dbReference type="GO" id="GO:0005666">
    <property type="term" value="C:RNA polymerase III complex"/>
    <property type="evidence" value="ECO:0007669"/>
    <property type="project" value="InterPro"/>
</dbReference>
<evidence type="ECO:0000256" key="2">
    <source>
        <dbReference type="ARBA" id="ARBA00022478"/>
    </source>
</evidence>
<evidence type="ECO:0008006" key="8">
    <source>
        <dbReference type="Google" id="ProtNLM"/>
    </source>
</evidence>
<feature type="region of interest" description="Disordered" evidence="5">
    <location>
        <begin position="79"/>
        <end position="99"/>
    </location>
</feature>